<evidence type="ECO:0000313" key="2">
    <source>
        <dbReference type="Proteomes" id="UP001431313"/>
    </source>
</evidence>
<protein>
    <submittedName>
        <fullName evidence="1">Uncharacterized protein</fullName>
    </submittedName>
</protein>
<dbReference type="RefSeq" id="WP_258786200.1">
    <property type="nucleotide sequence ID" value="NZ_JANUGQ010000004.1"/>
</dbReference>
<accession>A0ABT2CD88</accession>
<evidence type="ECO:0000313" key="1">
    <source>
        <dbReference type="EMBL" id="MCS0635383.1"/>
    </source>
</evidence>
<reference evidence="1" key="1">
    <citation type="submission" date="2022-08" db="EMBL/GenBank/DDBJ databases">
        <authorList>
            <person name="Somphong A."/>
            <person name="Phongsopitanun W."/>
        </authorList>
    </citation>
    <scope>NUCLEOTIDE SEQUENCE</scope>
    <source>
        <strain evidence="1">LP05-1</strain>
    </source>
</reference>
<dbReference type="Proteomes" id="UP001431313">
    <property type="component" value="Unassembled WGS sequence"/>
</dbReference>
<sequence>MAEVVDADELLRRIRVARDWAGEQQRTARDDTTAAAYEAVRAVLDKVIDPSGH</sequence>
<dbReference type="EMBL" id="JANUGQ010000004">
    <property type="protein sequence ID" value="MCS0635383.1"/>
    <property type="molecule type" value="Genomic_DNA"/>
</dbReference>
<gene>
    <name evidence="1" type="ORF">NX801_06870</name>
</gene>
<organism evidence="1 2">
    <name type="scientific">Streptomyces pyxinae</name>
    <dbReference type="NCBI Taxonomy" id="2970734"/>
    <lineage>
        <taxon>Bacteria</taxon>
        <taxon>Bacillati</taxon>
        <taxon>Actinomycetota</taxon>
        <taxon>Actinomycetes</taxon>
        <taxon>Kitasatosporales</taxon>
        <taxon>Streptomycetaceae</taxon>
        <taxon>Streptomyces</taxon>
    </lineage>
</organism>
<name>A0ABT2CD88_9ACTN</name>
<comment type="caution">
    <text evidence="1">The sequence shown here is derived from an EMBL/GenBank/DDBJ whole genome shotgun (WGS) entry which is preliminary data.</text>
</comment>
<proteinExistence type="predicted"/>
<keyword evidence="2" id="KW-1185">Reference proteome</keyword>